<keyword evidence="9" id="KW-1185">Reference proteome</keyword>
<evidence type="ECO:0000256" key="2">
    <source>
        <dbReference type="ARBA" id="ARBA00004496"/>
    </source>
</evidence>
<evidence type="ECO:0000313" key="9">
    <source>
        <dbReference type="Proteomes" id="UP001165120"/>
    </source>
</evidence>
<keyword evidence="6" id="KW-0539">Nucleus</keyword>
<proteinExistence type="inferred from homology"/>
<organism evidence="8 9">
    <name type="scientific">Candida boidinii</name>
    <name type="common">Yeast</name>
    <dbReference type="NCBI Taxonomy" id="5477"/>
    <lineage>
        <taxon>Eukaryota</taxon>
        <taxon>Fungi</taxon>
        <taxon>Dikarya</taxon>
        <taxon>Ascomycota</taxon>
        <taxon>Saccharomycotina</taxon>
        <taxon>Pichiomycetes</taxon>
        <taxon>Pichiales</taxon>
        <taxon>Pichiaceae</taxon>
        <taxon>Ogataea</taxon>
        <taxon>Ogataea/Candida clade</taxon>
    </lineage>
</organism>
<comment type="caution">
    <text evidence="8">The sequence shown here is derived from an EMBL/GenBank/DDBJ whole genome shotgun (WGS) entry which is preliminary data.</text>
</comment>
<dbReference type="GO" id="GO:0005737">
    <property type="term" value="C:cytoplasm"/>
    <property type="evidence" value="ECO:0007669"/>
    <property type="project" value="UniProtKB-SubCell"/>
</dbReference>
<comment type="similarity">
    <text evidence="3">Belongs to the DIF1/spd1 family.</text>
</comment>
<evidence type="ECO:0000256" key="4">
    <source>
        <dbReference type="ARBA" id="ARBA00021625"/>
    </source>
</evidence>
<dbReference type="GO" id="GO:0005634">
    <property type="term" value="C:nucleus"/>
    <property type="evidence" value="ECO:0007669"/>
    <property type="project" value="UniProtKB-SubCell"/>
</dbReference>
<dbReference type="AlphaFoldDB" id="A0A9W6SYL9"/>
<gene>
    <name evidence="8" type="ORF">Cboi02_000093400</name>
</gene>
<feature type="region of interest" description="Disordered" evidence="7">
    <location>
        <begin position="1"/>
        <end position="28"/>
    </location>
</feature>
<dbReference type="Pfam" id="PF08591">
    <property type="entry name" value="RNR_inhib"/>
    <property type="match status" value="1"/>
</dbReference>
<dbReference type="Proteomes" id="UP001165120">
    <property type="component" value="Unassembled WGS sequence"/>
</dbReference>
<protein>
    <recommendedName>
        <fullName evidence="4">Damage-regulated import facilitator 1</fullName>
    </recommendedName>
</protein>
<dbReference type="EMBL" id="BSXN01000191">
    <property type="protein sequence ID" value="GME67531.1"/>
    <property type="molecule type" value="Genomic_DNA"/>
</dbReference>
<accession>A0A9W6SYL9</accession>
<comment type="subcellular location">
    <subcellularLocation>
        <location evidence="2">Cytoplasm</location>
    </subcellularLocation>
    <subcellularLocation>
        <location evidence="1">Nucleus</location>
    </subcellularLocation>
</comment>
<sequence>MQSVKRSHHNSYVQQEQQQQQQPLDATTLTLQNLGMRIRKSVSDGYQVPTSYSDNFAMERYQQSQHSSAPSYMNSFEQQHQENYVNSSSNHFNEYKEGAIDSNFKRVPLPGNLQGPPSLVFGGSTASSLSNWENEINVNPTGIQTIPYEVPNASIKRRRDDEVEETEDGYSYSSNTKVGYAGNTKIPQTEAQLQEYVNKYGPLSFDDEF</sequence>
<evidence type="ECO:0000256" key="6">
    <source>
        <dbReference type="ARBA" id="ARBA00023242"/>
    </source>
</evidence>
<keyword evidence="5" id="KW-0963">Cytoplasm</keyword>
<evidence type="ECO:0000256" key="3">
    <source>
        <dbReference type="ARBA" id="ARBA00005459"/>
    </source>
</evidence>
<reference evidence="8" key="1">
    <citation type="submission" date="2023-04" db="EMBL/GenBank/DDBJ databases">
        <title>Candida boidinii NBRC 10035.</title>
        <authorList>
            <person name="Ichikawa N."/>
            <person name="Sato H."/>
            <person name="Tonouchi N."/>
        </authorList>
    </citation>
    <scope>NUCLEOTIDE SEQUENCE</scope>
    <source>
        <strain evidence="8">NBRC 10035</strain>
    </source>
</reference>
<evidence type="ECO:0000256" key="5">
    <source>
        <dbReference type="ARBA" id="ARBA00022490"/>
    </source>
</evidence>
<dbReference type="InterPro" id="IPR013900">
    <property type="entry name" value="RNR_inhibitor"/>
</dbReference>
<evidence type="ECO:0000313" key="8">
    <source>
        <dbReference type="EMBL" id="GME67531.1"/>
    </source>
</evidence>
<dbReference type="OrthoDB" id="4072855at2759"/>
<name>A0A9W6SYL9_CANBO</name>
<evidence type="ECO:0000256" key="1">
    <source>
        <dbReference type="ARBA" id="ARBA00004123"/>
    </source>
</evidence>
<evidence type="ECO:0000256" key="7">
    <source>
        <dbReference type="SAM" id="MobiDB-lite"/>
    </source>
</evidence>